<sequence>MGPPIRLVTDAPTGARPRRLRTRGEHSRARRSTQPAGPRGRHGRNIMRRLIGPVLVGLGVFLIVAAALVRFYAYPALAKVPHGYNSTTHLEATGAEVINYSTYEPETHDLAITSATHEDVEADAPEGVVVWINLNEVLRGDGTEFQKSTERVPFDEVTGEAVDCEECGQFVESRNSDGKIERIPTTFEGQVYKFPFNTEKKDYDQWDGTLGEAFPATYEGEEEIDGLPVYKFVQVIEPTVVETREVPGSMFGVEDAVEADLVYAMTRTFYVEPVTGSPVHRVEERRQELVHEGEAVPVFVGTVQYTDDQVADNVAKVDSKATLLGGTRLLFPVVLLLIGGVMLALGRALNKRLEGQHSDHATKDRPLVNA</sequence>
<name>A0A5B1M8B6_9ACTN</name>
<accession>A0A5B1M8B6</accession>
<reference evidence="3 4" key="2">
    <citation type="submission" date="2019-09" db="EMBL/GenBank/DDBJ databases">
        <authorList>
            <person name="Jin C."/>
        </authorList>
    </citation>
    <scope>NUCLEOTIDE SEQUENCE [LARGE SCALE GENOMIC DNA]</scope>
    <source>
        <strain evidence="3 4">BN140041</strain>
    </source>
</reference>
<dbReference type="Pfam" id="PF11271">
    <property type="entry name" value="PorA"/>
    <property type="match status" value="1"/>
</dbReference>
<organism evidence="3 4">
    <name type="scientific">Nocardioides antri</name>
    <dbReference type="NCBI Taxonomy" id="2607659"/>
    <lineage>
        <taxon>Bacteria</taxon>
        <taxon>Bacillati</taxon>
        <taxon>Actinomycetota</taxon>
        <taxon>Actinomycetes</taxon>
        <taxon>Propionibacteriales</taxon>
        <taxon>Nocardioidaceae</taxon>
        <taxon>Nocardioides</taxon>
    </lineage>
</organism>
<evidence type="ECO:0000256" key="2">
    <source>
        <dbReference type="SAM" id="Phobius"/>
    </source>
</evidence>
<feature type="transmembrane region" description="Helical" evidence="2">
    <location>
        <begin position="50"/>
        <end position="73"/>
    </location>
</feature>
<evidence type="ECO:0000256" key="1">
    <source>
        <dbReference type="SAM" id="MobiDB-lite"/>
    </source>
</evidence>
<gene>
    <name evidence="3" type="ORF">F0U47_02295</name>
</gene>
<feature type="transmembrane region" description="Helical" evidence="2">
    <location>
        <begin position="329"/>
        <end position="349"/>
    </location>
</feature>
<reference evidence="3 4" key="1">
    <citation type="submission" date="2019-09" db="EMBL/GenBank/DDBJ databases">
        <title>Nocardioides panacisoli sp. nov., isolated from the soil of a ginseng field.</title>
        <authorList>
            <person name="Cho C."/>
        </authorList>
    </citation>
    <scope>NUCLEOTIDE SEQUENCE [LARGE SCALE GENOMIC DNA]</scope>
    <source>
        <strain evidence="3 4">BN140041</strain>
    </source>
</reference>
<keyword evidence="2" id="KW-1133">Transmembrane helix</keyword>
<protein>
    <submittedName>
        <fullName evidence="3">DUF3068 domain-containing protein</fullName>
    </submittedName>
</protein>
<evidence type="ECO:0000313" key="4">
    <source>
        <dbReference type="Proteomes" id="UP000324351"/>
    </source>
</evidence>
<evidence type="ECO:0000313" key="3">
    <source>
        <dbReference type="EMBL" id="KAA1429053.1"/>
    </source>
</evidence>
<dbReference type="InterPro" id="IPR021424">
    <property type="entry name" value="PorA"/>
</dbReference>
<keyword evidence="2" id="KW-0812">Transmembrane</keyword>
<keyword evidence="2" id="KW-0472">Membrane</keyword>
<comment type="caution">
    <text evidence="3">The sequence shown here is derived from an EMBL/GenBank/DDBJ whole genome shotgun (WGS) entry which is preliminary data.</text>
</comment>
<keyword evidence="4" id="KW-1185">Reference proteome</keyword>
<feature type="region of interest" description="Disordered" evidence="1">
    <location>
        <begin position="1"/>
        <end position="44"/>
    </location>
</feature>
<dbReference type="AlphaFoldDB" id="A0A5B1M8B6"/>
<proteinExistence type="predicted"/>
<dbReference type="Proteomes" id="UP000324351">
    <property type="component" value="Unassembled WGS sequence"/>
</dbReference>
<dbReference type="EMBL" id="VUJW01000001">
    <property type="protein sequence ID" value="KAA1429053.1"/>
    <property type="molecule type" value="Genomic_DNA"/>
</dbReference>